<evidence type="ECO:0000313" key="4">
    <source>
        <dbReference type="Proteomes" id="UP000647424"/>
    </source>
</evidence>
<evidence type="ECO:0000313" key="3">
    <source>
        <dbReference type="EMBL" id="MBD8049163.1"/>
    </source>
</evidence>
<dbReference type="RefSeq" id="WP_191817654.1">
    <property type="nucleotide sequence ID" value="NZ_JACYFT010000001.1"/>
</dbReference>
<feature type="compositionally biased region" description="Polar residues" evidence="1">
    <location>
        <begin position="211"/>
        <end position="222"/>
    </location>
</feature>
<dbReference type="AlphaFoldDB" id="A0A927IK17"/>
<keyword evidence="3" id="KW-0328">Glycosyltransferase</keyword>
<dbReference type="Pfam" id="PF00156">
    <property type="entry name" value="Pribosyltran"/>
    <property type="match status" value="1"/>
</dbReference>
<accession>A0A927IK17</accession>
<keyword evidence="3" id="KW-0808">Transferase</keyword>
<feature type="region of interest" description="Disordered" evidence="1">
    <location>
        <begin position="211"/>
        <end position="245"/>
    </location>
</feature>
<name>A0A927IK17_9BURK</name>
<comment type="caution">
    <text evidence="3">The sequence shown here is derived from an EMBL/GenBank/DDBJ whole genome shotgun (WGS) entry which is preliminary data.</text>
</comment>
<dbReference type="Gene3D" id="3.40.50.2020">
    <property type="match status" value="1"/>
</dbReference>
<dbReference type="InterPro" id="IPR029057">
    <property type="entry name" value="PRTase-like"/>
</dbReference>
<dbReference type="EMBL" id="JACYFT010000001">
    <property type="protein sequence ID" value="MBD8049163.1"/>
    <property type="molecule type" value="Genomic_DNA"/>
</dbReference>
<feature type="compositionally biased region" description="Low complexity" evidence="1">
    <location>
        <begin position="223"/>
        <end position="237"/>
    </location>
</feature>
<proteinExistence type="predicted"/>
<dbReference type="InterPro" id="IPR000836">
    <property type="entry name" value="PRTase_dom"/>
</dbReference>
<sequence length="245" mass="26558">MFKDRSDAAQQLAQRLMRYRGQHPLILTIPRGAVPMGRILAEALQGDLDVVLVHKLCAPFDPEVAIGAVDENGHTWLSPHASTLGASAPYVQAERQRQLQLLQERRRHYTAIRAPISAVGRLVIVVDDGLATGATMMAALIALRAQRPSRLVCAVPVASTEALSKIRPLADEVICLSVPPFFQGVGQFYEMFEQVSDEEVMAQLHQRTLFNEPPSSLNQANTSASASRRPAASLAASKGAVHSGH</sequence>
<dbReference type="Gene3D" id="3.30.1310.20">
    <property type="entry name" value="PRTase-like"/>
    <property type="match status" value="1"/>
</dbReference>
<gene>
    <name evidence="3" type="ORF">IC609_01300</name>
</gene>
<evidence type="ECO:0000259" key="2">
    <source>
        <dbReference type="Pfam" id="PF00156"/>
    </source>
</evidence>
<keyword evidence="4" id="KW-1185">Reference proteome</keyword>
<protein>
    <submittedName>
        <fullName evidence="3">Phosphoribosyltransferase</fullName>
    </submittedName>
</protein>
<evidence type="ECO:0000256" key="1">
    <source>
        <dbReference type="SAM" id="MobiDB-lite"/>
    </source>
</evidence>
<dbReference type="GO" id="GO:0016757">
    <property type="term" value="F:glycosyltransferase activity"/>
    <property type="evidence" value="ECO:0007669"/>
    <property type="project" value="UniProtKB-KW"/>
</dbReference>
<dbReference type="SUPFAM" id="SSF53271">
    <property type="entry name" value="PRTase-like"/>
    <property type="match status" value="1"/>
</dbReference>
<feature type="domain" description="Phosphoribosyltransferase" evidence="2">
    <location>
        <begin position="63"/>
        <end position="183"/>
    </location>
</feature>
<dbReference type="CDD" id="cd06223">
    <property type="entry name" value="PRTases_typeI"/>
    <property type="match status" value="1"/>
</dbReference>
<dbReference type="Proteomes" id="UP000647424">
    <property type="component" value="Unassembled WGS sequence"/>
</dbReference>
<reference evidence="3" key="1">
    <citation type="submission" date="2020-09" db="EMBL/GenBank/DDBJ databases">
        <title>Genome seq and assembly of Limnohabitants sp.</title>
        <authorList>
            <person name="Chhetri G."/>
        </authorList>
    </citation>
    <scope>NUCLEOTIDE SEQUENCE</scope>
    <source>
        <strain evidence="3">JUR4</strain>
    </source>
</reference>
<organism evidence="3 4">
    <name type="scientific">Limnohabitans radicicola</name>
    <dbReference type="NCBI Taxonomy" id="2771427"/>
    <lineage>
        <taxon>Bacteria</taxon>
        <taxon>Pseudomonadati</taxon>
        <taxon>Pseudomonadota</taxon>
        <taxon>Betaproteobacteria</taxon>
        <taxon>Burkholderiales</taxon>
        <taxon>Comamonadaceae</taxon>
        <taxon>Limnohabitans</taxon>
    </lineage>
</organism>